<proteinExistence type="predicted"/>
<dbReference type="EMBL" id="LJDB01000085">
    <property type="protein sequence ID" value="ONI38543.1"/>
    <property type="molecule type" value="Genomic_DNA"/>
</dbReference>
<comment type="caution">
    <text evidence="1">The sequence shown here is derived from an EMBL/GenBank/DDBJ whole genome shotgun (WGS) entry which is preliminary data.</text>
</comment>
<protein>
    <submittedName>
        <fullName evidence="1">Alpha-glucosidase</fullName>
    </submittedName>
</protein>
<accession>A0ACC8X918</accession>
<keyword evidence="2" id="KW-1185">Reference proteome</keyword>
<organism evidence="1 2">
    <name type="scientific">Candidatus Epulonipiscium fishelsonii</name>
    <dbReference type="NCBI Taxonomy" id="77094"/>
    <lineage>
        <taxon>Bacteria</taxon>
        <taxon>Bacillati</taxon>
        <taxon>Bacillota</taxon>
        <taxon>Clostridia</taxon>
        <taxon>Lachnospirales</taxon>
        <taxon>Lachnospiraceae</taxon>
        <taxon>Candidatus Epulonipiscium</taxon>
    </lineage>
</organism>
<dbReference type="Proteomes" id="UP000188605">
    <property type="component" value="Unassembled WGS sequence"/>
</dbReference>
<evidence type="ECO:0000313" key="1">
    <source>
        <dbReference type="EMBL" id="ONI38543.1"/>
    </source>
</evidence>
<evidence type="ECO:0000313" key="2">
    <source>
        <dbReference type="Proteomes" id="UP000188605"/>
    </source>
</evidence>
<reference evidence="1" key="1">
    <citation type="submission" date="2016-08" db="EMBL/GenBank/DDBJ databases">
        <authorList>
            <person name="Ngugi D.K."/>
            <person name="Miyake S."/>
            <person name="Stingl U."/>
        </authorList>
    </citation>
    <scope>NUCLEOTIDE SEQUENCE</scope>
    <source>
        <strain evidence="1">SCG-B11WGA-EpuloA1</strain>
    </source>
</reference>
<sequence length="830" mass="96169">MKICKKVLGVQRQGSNYIVHTNCADIKIYFLTDEIIRIRASFDKEFAEESYVLSLTAWGDRLDELFRDERTRIEPTIPEYEENDTQVIFSTKKARLVICKNPINIILYDNDQNILYSDIAGNPYTLDANNRINHYTKINMEDCFYGFGEKGGSLNKAQKYMRLSAKDAMGYDPVDIDSLYKHIPFYIKLNATSRKAVGLFYHNFYECAFNMGCEKSNYWPYYSTWQADGGDIDLFLIVGPEIKNIINNYTRLTGRPVLIPKRGLGYQGSSMFYPELEKDCDDAVLEFIDTIKEEGFPIDGFHLSSGYTSYETKRCVFTWNTTRFKDPKEFFHVMNEKGAQCVPNVKPGILTMHPWFDEFTKKDVWVKDSENPEEYAVGKWWGGEGAFWDFTKPQARKSWKEYLTENVIKTGTNSIWNDNCEYDSLMDLDAVCDFDGKKGTIGQLKPIMSTLMCKMAVEAVKENNPDIRPYVVCRSGSAGIQKYAQTWCGDNFTSWKSLKYNIPTILGMGLSGCPEEGSDIGGFSGRAPEEELFVRWVQQGIFQPRFSIHSTNTDNTVTEPWMYHNSTKYIRDAILFRYRMLPYLYSALYEAHKTGSPIMRALVYEFQDDKHCWNESFEYMFGKNILLANVIEKGAKNWKVYLPKGCKWYSFDKFECYEGGQEIEIPVAIDTIPMFIRDGAIIPMAGNQIMNMEKDKITKLHLIVAPKDVQTYIFYNDDGFTNNFEKGVFCKTNINVSAGERTQISIKREGEYEDTINDVMIEIIAKEKSPYWINLNDKKITHFLNRKKFEQATEGWYYSQTKKSVLIKFENPKDDYDLIISFEIFDMIGM</sequence>
<gene>
    <name evidence="1" type="ORF">AN396_10470</name>
</gene>
<name>A0ACC8X918_9FIRM</name>